<proteinExistence type="predicted"/>
<dbReference type="AlphaFoldDB" id="A0A834ZKK3"/>
<dbReference type="Gene3D" id="3.80.10.10">
    <property type="entry name" value="Ribonuclease Inhibitor"/>
    <property type="match status" value="1"/>
</dbReference>
<accession>A0A834ZKK3</accession>
<dbReference type="InterPro" id="IPR001611">
    <property type="entry name" value="Leu-rich_rpt"/>
</dbReference>
<dbReference type="OrthoDB" id="1938112at2759"/>
<dbReference type="OMA" id="CINDSSW"/>
<feature type="chain" id="PRO_5032996028" evidence="1">
    <location>
        <begin position="32"/>
        <end position="324"/>
    </location>
</feature>
<dbReference type="InterPro" id="IPR053038">
    <property type="entry name" value="RLP_Defense"/>
</dbReference>
<dbReference type="PANTHER" id="PTHR48064">
    <property type="entry name" value="OS01G0750400 PROTEIN"/>
    <property type="match status" value="1"/>
</dbReference>
<evidence type="ECO:0000256" key="1">
    <source>
        <dbReference type="SAM" id="SignalP"/>
    </source>
</evidence>
<gene>
    <name evidence="2" type="ORF">HHK36_005203</name>
</gene>
<dbReference type="FunFam" id="3.80.10.10:FF:000452">
    <property type="entry name" value="Probable LRR receptor-like serine/threonine-protein kinase RFK1"/>
    <property type="match status" value="1"/>
</dbReference>
<dbReference type="FunFam" id="3.80.10.10:FF:000433">
    <property type="entry name" value="Putative LRR receptor-like serine/threonine-protein kinase isoform A"/>
    <property type="match status" value="1"/>
</dbReference>
<dbReference type="Pfam" id="PF00560">
    <property type="entry name" value="LRR_1"/>
    <property type="match status" value="5"/>
</dbReference>
<name>A0A834ZKK3_TETSI</name>
<dbReference type="EMBL" id="JABCRI010000003">
    <property type="protein sequence ID" value="KAF8409130.1"/>
    <property type="molecule type" value="Genomic_DNA"/>
</dbReference>
<dbReference type="PANTHER" id="PTHR48064:SF6">
    <property type="entry name" value="RECEPTOR-LIKE PROTEIN KINASE 2"/>
    <property type="match status" value="1"/>
</dbReference>
<dbReference type="SUPFAM" id="SSF52058">
    <property type="entry name" value="L domain-like"/>
    <property type="match status" value="1"/>
</dbReference>
<comment type="caution">
    <text evidence="2">The sequence shown here is derived from an EMBL/GenBank/DDBJ whole genome shotgun (WGS) entry which is preliminary data.</text>
</comment>
<reference evidence="2 3" key="1">
    <citation type="submission" date="2020-04" db="EMBL/GenBank/DDBJ databases">
        <title>Plant Genome Project.</title>
        <authorList>
            <person name="Zhang R.-G."/>
        </authorList>
    </citation>
    <scope>NUCLEOTIDE SEQUENCE [LARGE SCALE GENOMIC DNA]</scope>
    <source>
        <strain evidence="2">YNK0</strain>
        <tissue evidence="2">Leaf</tissue>
    </source>
</reference>
<keyword evidence="3" id="KW-1185">Reference proteome</keyword>
<organism evidence="2 3">
    <name type="scientific">Tetracentron sinense</name>
    <name type="common">Spur-leaf</name>
    <dbReference type="NCBI Taxonomy" id="13715"/>
    <lineage>
        <taxon>Eukaryota</taxon>
        <taxon>Viridiplantae</taxon>
        <taxon>Streptophyta</taxon>
        <taxon>Embryophyta</taxon>
        <taxon>Tracheophyta</taxon>
        <taxon>Spermatophyta</taxon>
        <taxon>Magnoliopsida</taxon>
        <taxon>Trochodendrales</taxon>
        <taxon>Trochodendraceae</taxon>
        <taxon>Tetracentron</taxon>
    </lineage>
</organism>
<sequence length="324" mass="35453">MAAVLAIPNTLLALFIIFLTLIYFPATGVEAQPEAGGAEIQARHLPNGEVDALRQIAKQLGKNDWNFSANPCDGDPSWRTAIDPERPLFNNSLTCNCSFPNGECHVDSIILKGQNLSGVLPPDLGKLPYIKTFDLSRNYLSGTIPREWASTQLEYLYVTANRLSGPIPKELGNVTTLKRLILEANWFSGALPSELGYLINIENITLNSNNFTGELPMSLANLTKLTELRISSNSFMGKIPDFIENWRQLDKLEIQASGLEGPIPTSISSLDKLSELRISDLNGAGSVFPLIGNMTGLKKLMLRNCNISGQIPQDIAVLTNLNTL</sequence>
<keyword evidence="1" id="KW-0732">Signal</keyword>
<dbReference type="InterPro" id="IPR032675">
    <property type="entry name" value="LRR_dom_sf"/>
</dbReference>
<evidence type="ECO:0000313" key="2">
    <source>
        <dbReference type="EMBL" id="KAF8409130.1"/>
    </source>
</evidence>
<evidence type="ECO:0000313" key="3">
    <source>
        <dbReference type="Proteomes" id="UP000655225"/>
    </source>
</evidence>
<dbReference type="Proteomes" id="UP000655225">
    <property type="component" value="Unassembled WGS sequence"/>
</dbReference>
<protein>
    <submittedName>
        <fullName evidence="2">Uncharacterized protein</fullName>
    </submittedName>
</protein>
<feature type="signal peptide" evidence="1">
    <location>
        <begin position="1"/>
        <end position="31"/>
    </location>
</feature>